<gene>
    <name evidence="4" type="primary">LOC106761090</name>
</gene>
<reference evidence="4" key="2">
    <citation type="submission" date="2025-08" db="UniProtKB">
        <authorList>
            <consortium name="RefSeq"/>
        </authorList>
    </citation>
    <scope>IDENTIFICATION</scope>
    <source>
        <tissue evidence="4">Leaf</tissue>
    </source>
</reference>
<feature type="region of interest" description="Disordered" evidence="1">
    <location>
        <begin position="201"/>
        <end position="230"/>
    </location>
</feature>
<protein>
    <submittedName>
        <fullName evidence="4">Uncharacterized protein LOC106761090</fullName>
    </submittedName>
</protein>
<dbReference type="Pfam" id="PF03732">
    <property type="entry name" value="Retrotrans_gag"/>
    <property type="match status" value="1"/>
</dbReference>
<dbReference type="OrthoDB" id="1740536at2759"/>
<accession>A0A1S3U241</accession>
<feature type="domain" description="Retrotransposon gag" evidence="2">
    <location>
        <begin position="70"/>
        <end position="156"/>
    </location>
</feature>
<dbReference type="GeneID" id="106761090"/>
<keyword evidence="3" id="KW-1185">Reference proteome</keyword>
<proteinExistence type="predicted"/>
<sequence>MGESLVLVKGEGLSVPVPFVQAIMDVQISDRFVLPQFKMYNGTIDPEVHIKSFTNAMEFRTGCDAIWCRAFSLSLEGKALEWFDSLPSGSIENFKCLGDMFKSQFATCRTQDITVVDLMNLKQGKNESLKTFMDRYQKTVRWVKGLSLELALQHIMPALRPGLFKDSVCRTPPKTMEELCQRAAFEVRVEDMKQIYRQEMQEAKADRTNAKREGQGSRTGSPKMREGPQGPRFQQYAQLSAPRARIRQEALSAQIIQTPQKRPTPLGADSNKHCLYHQNMGHDTEDCVTLKDKIEELIRAGQ</sequence>
<dbReference type="AlphaFoldDB" id="A0A1S3U241"/>
<dbReference type="PANTHER" id="PTHR33223:SF10">
    <property type="entry name" value="AMINOTRANSFERASE-LIKE PLANT MOBILE DOMAIN-CONTAINING PROTEIN"/>
    <property type="match status" value="1"/>
</dbReference>
<organism evidence="3 4">
    <name type="scientific">Vigna radiata var. radiata</name>
    <name type="common">Mung bean</name>
    <name type="synonym">Phaseolus aureus</name>
    <dbReference type="NCBI Taxonomy" id="3916"/>
    <lineage>
        <taxon>Eukaryota</taxon>
        <taxon>Viridiplantae</taxon>
        <taxon>Streptophyta</taxon>
        <taxon>Embryophyta</taxon>
        <taxon>Tracheophyta</taxon>
        <taxon>Spermatophyta</taxon>
        <taxon>Magnoliopsida</taxon>
        <taxon>eudicotyledons</taxon>
        <taxon>Gunneridae</taxon>
        <taxon>Pentapetalae</taxon>
        <taxon>rosids</taxon>
        <taxon>fabids</taxon>
        <taxon>Fabales</taxon>
        <taxon>Fabaceae</taxon>
        <taxon>Papilionoideae</taxon>
        <taxon>50 kb inversion clade</taxon>
        <taxon>NPAAA clade</taxon>
        <taxon>indigoferoid/millettioid clade</taxon>
        <taxon>Phaseoleae</taxon>
        <taxon>Vigna</taxon>
    </lineage>
</organism>
<evidence type="ECO:0000259" key="2">
    <source>
        <dbReference type="Pfam" id="PF03732"/>
    </source>
</evidence>
<dbReference type="Proteomes" id="UP000087766">
    <property type="component" value="Chromosome 1"/>
</dbReference>
<reference evidence="3" key="1">
    <citation type="journal article" date="2014" name="Nat. Commun.">
        <title>Genome sequence of mungbean and insights into evolution within Vigna species.</title>
        <authorList>
            <person name="Kang Y.J."/>
            <person name="Kim S.K."/>
            <person name="Kim M.Y."/>
            <person name="Lestari P."/>
            <person name="Kim K.H."/>
            <person name="Ha B.K."/>
            <person name="Jun T.H."/>
            <person name="Hwang W.J."/>
            <person name="Lee T."/>
            <person name="Lee J."/>
            <person name="Shim S."/>
            <person name="Yoon M.Y."/>
            <person name="Jang Y.E."/>
            <person name="Han K.S."/>
            <person name="Taeprayoon P."/>
            <person name="Yoon N."/>
            <person name="Somta P."/>
            <person name="Tanya P."/>
            <person name="Kim K.S."/>
            <person name="Gwag J.G."/>
            <person name="Moon J.K."/>
            <person name="Lee Y.H."/>
            <person name="Park B.S."/>
            <person name="Bombarely A."/>
            <person name="Doyle J.J."/>
            <person name="Jackson S.A."/>
            <person name="Schafleitner R."/>
            <person name="Srinives P."/>
            <person name="Varshney R.K."/>
            <person name="Lee S.H."/>
        </authorList>
    </citation>
    <scope>NUCLEOTIDE SEQUENCE [LARGE SCALE GENOMIC DNA]</scope>
    <source>
        <strain evidence="3">cv. VC1973A</strain>
    </source>
</reference>
<feature type="compositionally biased region" description="Basic and acidic residues" evidence="1">
    <location>
        <begin position="201"/>
        <end position="215"/>
    </location>
</feature>
<dbReference type="InterPro" id="IPR005162">
    <property type="entry name" value="Retrotrans_gag_dom"/>
</dbReference>
<dbReference type="PANTHER" id="PTHR33223">
    <property type="entry name" value="CCHC-TYPE DOMAIN-CONTAINING PROTEIN"/>
    <property type="match status" value="1"/>
</dbReference>
<dbReference type="KEGG" id="vra:106761090"/>
<dbReference type="RefSeq" id="XP_014500085.1">
    <property type="nucleotide sequence ID" value="XM_014644599.1"/>
</dbReference>
<name>A0A1S3U241_VIGRR</name>
<evidence type="ECO:0000313" key="3">
    <source>
        <dbReference type="Proteomes" id="UP000087766"/>
    </source>
</evidence>
<evidence type="ECO:0000256" key="1">
    <source>
        <dbReference type="SAM" id="MobiDB-lite"/>
    </source>
</evidence>
<evidence type="ECO:0000313" key="4">
    <source>
        <dbReference type="RefSeq" id="XP_014500085.1"/>
    </source>
</evidence>